<evidence type="ECO:0000313" key="7">
    <source>
        <dbReference type="EMBL" id="MBC5731903.1"/>
    </source>
</evidence>
<accession>A0ABR7HWM2</accession>
<dbReference type="Proteomes" id="UP000660021">
    <property type="component" value="Unassembled WGS sequence"/>
</dbReference>
<evidence type="ECO:0000256" key="5">
    <source>
        <dbReference type="SAM" id="SignalP"/>
    </source>
</evidence>
<dbReference type="InterPro" id="IPR030678">
    <property type="entry name" value="Peptide/Ni-bd"/>
</dbReference>
<sequence>MKKTKLLALGLSVAMTASLLAGCGGTETAPTGTTAPENSGAPAAEGVSMSVCVASEPETMDPALNRTVDGGIMAHHLFENLYKWVDSAEGNNPDGGATAVLDLGMAAEEPEVVENADGTYTWTFKLREDAKWSDGQAVTANDFVYAWQRLVNPELAAPYNYIIDMVVNAVEIRNGEKDPSELGVSAPDEHTFVVNLTYNCPYFKEICAFPCTMPLRQDVVEGNANWTQDPATYISNGPMKLESWSHNAEIVMVPNENYYDAASVTVSKLTFKLMDDTRAMLTAFNNGELDFVNNVPVDETATLLANGSLIAGDYLGTYYVDFNNSKAPFDDPRVRQAFNLAINRNYIVENVSQVGEIPADGWVPYGVYDAAGPDGDDFRTTGGTYWSVAEEDYEANCEKARQLLAEAGYPDGAGFPAVTYLYNTDDKHSAIAEALQSMWKDVLNVDVTLNNQDWNVFLSTRSEGNYNICRDGWISDYNDPVSFLDMFMTGNGNNNAHYSNPEYDKIMTEVLSDSDAAGRMELMHQAEDMLMEQDCAIAPLYFYTQPYMINSDLNGMYYTPLGFFVFTHVTSK</sequence>
<reference evidence="7 8" key="1">
    <citation type="submission" date="2020-08" db="EMBL/GenBank/DDBJ databases">
        <title>Genome public.</title>
        <authorList>
            <person name="Liu C."/>
            <person name="Sun Q."/>
        </authorList>
    </citation>
    <scope>NUCLEOTIDE SEQUENCE [LARGE SCALE GENOMIC DNA]</scope>
    <source>
        <strain evidence="7 8">New-38</strain>
    </source>
</reference>
<dbReference type="Gene3D" id="3.40.190.10">
    <property type="entry name" value="Periplasmic binding protein-like II"/>
    <property type="match status" value="1"/>
</dbReference>
<feature type="signal peptide" evidence="5">
    <location>
        <begin position="1"/>
        <end position="21"/>
    </location>
</feature>
<proteinExistence type="inferred from homology"/>
<dbReference type="SUPFAM" id="SSF53850">
    <property type="entry name" value="Periplasmic binding protein-like II"/>
    <property type="match status" value="1"/>
</dbReference>
<dbReference type="Pfam" id="PF00496">
    <property type="entry name" value="SBP_bac_5"/>
    <property type="match status" value="1"/>
</dbReference>
<name>A0ABR7HWM2_9FIRM</name>
<keyword evidence="8" id="KW-1185">Reference proteome</keyword>
<dbReference type="InterPro" id="IPR000914">
    <property type="entry name" value="SBP_5_dom"/>
</dbReference>
<evidence type="ECO:0000313" key="8">
    <source>
        <dbReference type="Proteomes" id="UP000660021"/>
    </source>
</evidence>
<organism evidence="7 8">
    <name type="scientific">Pseudoflavonifractor hominis</name>
    <dbReference type="NCBI Taxonomy" id="2763059"/>
    <lineage>
        <taxon>Bacteria</taxon>
        <taxon>Bacillati</taxon>
        <taxon>Bacillota</taxon>
        <taxon>Clostridia</taxon>
        <taxon>Eubacteriales</taxon>
        <taxon>Oscillospiraceae</taxon>
        <taxon>Pseudoflavonifractor</taxon>
    </lineage>
</organism>
<comment type="caution">
    <text evidence="7">The sequence shown here is derived from an EMBL/GenBank/DDBJ whole genome shotgun (WGS) entry which is preliminary data.</text>
</comment>
<dbReference type="RefSeq" id="WP_186964304.1">
    <property type="nucleotide sequence ID" value="NZ_JACOPR010000011.1"/>
</dbReference>
<comment type="subcellular location">
    <subcellularLocation>
        <location evidence="1">Cell envelope</location>
    </subcellularLocation>
</comment>
<dbReference type="PANTHER" id="PTHR30290:SF10">
    <property type="entry name" value="PERIPLASMIC OLIGOPEPTIDE-BINDING PROTEIN-RELATED"/>
    <property type="match status" value="1"/>
</dbReference>
<evidence type="ECO:0000259" key="6">
    <source>
        <dbReference type="Pfam" id="PF00496"/>
    </source>
</evidence>
<feature type="domain" description="Solute-binding protein family 5" evidence="6">
    <location>
        <begin position="114"/>
        <end position="495"/>
    </location>
</feature>
<dbReference type="EMBL" id="JACOPR010000011">
    <property type="protein sequence ID" value="MBC5731903.1"/>
    <property type="molecule type" value="Genomic_DNA"/>
</dbReference>
<gene>
    <name evidence="7" type="ORF">H8S34_13855</name>
</gene>
<dbReference type="PANTHER" id="PTHR30290">
    <property type="entry name" value="PERIPLASMIC BINDING COMPONENT OF ABC TRANSPORTER"/>
    <property type="match status" value="1"/>
</dbReference>
<dbReference type="PROSITE" id="PS51257">
    <property type="entry name" value="PROKAR_LIPOPROTEIN"/>
    <property type="match status" value="1"/>
</dbReference>
<evidence type="ECO:0000256" key="2">
    <source>
        <dbReference type="ARBA" id="ARBA00005695"/>
    </source>
</evidence>
<keyword evidence="4 5" id="KW-0732">Signal</keyword>
<evidence type="ECO:0000256" key="4">
    <source>
        <dbReference type="ARBA" id="ARBA00022729"/>
    </source>
</evidence>
<comment type="similarity">
    <text evidence="2">Belongs to the bacterial solute-binding protein 5 family.</text>
</comment>
<dbReference type="PIRSF" id="PIRSF002741">
    <property type="entry name" value="MppA"/>
    <property type="match status" value="1"/>
</dbReference>
<feature type="chain" id="PRO_5046736938" evidence="5">
    <location>
        <begin position="22"/>
        <end position="572"/>
    </location>
</feature>
<dbReference type="Gene3D" id="3.10.105.10">
    <property type="entry name" value="Dipeptide-binding Protein, Domain 3"/>
    <property type="match status" value="1"/>
</dbReference>
<dbReference type="CDD" id="cd08504">
    <property type="entry name" value="PBP2_OppA"/>
    <property type="match status" value="1"/>
</dbReference>
<dbReference type="InterPro" id="IPR039424">
    <property type="entry name" value="SBP_5"/>
</dbReference>
<evidence type="ECO:0000256" key="1">
    <source>
        <dbReference type="ARBA" id="ARBA00004196"/>
    </source>
</evidence>
<keyword evidence="3" id="KW-0813">Transport</keyword>
<dbReference type="Gene3D" id="3.90.76.10">
    <property type="entry name" value="Dipeptide-binding Protein, Domain 1"/>
    <property type="match status" value="1"/>
</dbReference>
<protein>
    <submittedName>
        <fullName evidence="7">Peptide ABC transporter substrate-binding protein</fullName>
    </submittedName>
</protein>
<evidence type="ECO:0000256" key="3">
    <source>
        <dbReference type="ARBA" id="ARBA00022448"/>
    </source>
</evidence>